<keyword evidence="3" id="KW-1185">Reference proteome</keyword>
<dbReference type="EMBL" id="AEUD01000009">
    <property type="protein sequence ID" value="EGD54946.1"/>
    <property type="molecule type" value="Genomic_DNA"/>
</dbReference>
<keyword evidence="1" id="KW-0812">Transmembrane</keyword>
<feature type="transmembrane region" description="Helical" evidence="1">
    <location>
        <begin position="21"/>
        <end position="41"/>
    </location>
</feature>
<evidence type="ECO:0000313" key="3">
    <source>
        <dbReference type="Proteomes" id="UP000035065"/>
    </source>
</evidence>
<feature type="transmembrane region" description="Helical" evidence="1">
    <location>
        <begin position="133"/>
        <end position="152"/>
    </location>
</feature>
<evidence type="ECO:0000256" key="1">
    <source>
        <dbReference type="SAM" id="Phobius"/>
    </source>
</evidence>
<sequence>MIVTTPSDAEIAAAQRRLTSLRVFVMAASVLGVVLAMVLSASLGSDAMRSPGFGVLLALGIVSASMLVHTVIPAAGREAQWQELQGQRVLQSPPWIFRGLRLGGTIGVLWGVYIGSLALVNGAAELPASPREWVPASLFSMFCLAGLINMAWQRGGPLRLTVSDDGIRAEVSKGIAWLDTSRSQETVVTITDVSAIRVTSAHGPPATLTHPLRRGRSREWPLLISPILYGTDMSVIIDGLARTV</sequence>
<feature type="transmembrane region" description="Helical" evidence="1">
    <location>
        <begin position="53"/>
        <end position="75"/>
    </location>
</feature>
<feature type="transmembrane region" description="Helical" evidence="1">
    <location>
        <begin position="95"/>
        <end position="113"/>
    </location>
</feature>
<evidence type="ECO:0000313" key="2">
    <source>
        <dbReference type="EMBL" id="EGD54946.1"/>
    </source>
</evidence>
<protein>
    <submittedName>
        <fullName evidence="2">Uncharacterized protein</fullName>
    </submittedName>
</protein>
<dbReference type="Proteomes" id="UP000035065">
    <property type="component" value="Unassembled WGS sequence"/>
</dbReference>
<proteinExistence type="predicted"/>
<name>F1YKA0_9ACTN</name>
<reference evidence="2 3" key="1">
    <citation type="journal article" date="2011" name="J. Bacteriol.">
        <title>Draft Genome Sequence of Gordonia neofelifaecis NRRL B-59395, a Cholesterol-Degrading Actinomycete.</title>
        <authorList>
            <person name="Ge F."/>
            <person name="Li W."/>
            <person name="Chen G."/>
            <person name="Liu Y."/>
            <person name="Zhang G."/>
            <person name="Yong B."/>
            <person name="Wang Q."/>
            <person name="Wang N."/>
            <person name="Huang Z."/>
            <person name="Li W."/>
            <person name="Wang J."/>
            <person name="Wu C."/>
            <person name="Xie Q."/>
            <person name="Liu G."/>
        </authorList>
    </citation>
    <scope>NUCLEOTIDE SEQUENCE [LARGE SCALE GENOMIC DNA]</scope>
    <source>
        <strain evidence="2 3">NRRL B-59395</strain>
    </source>
</reference>
<organism evidence="2 3">
    <name type="scientific">Gordonia neofelifaecis NRRL B-59395</name>
    <dbReference type="NCBI Taxonomy" id="644548"/>
    <lineage>
        <taxon>Bacteria</taxon>
        <taxon>Bacillati</taxon>
        <taxon>Actinomycetota</taxon>
        <taxon>Actinomycetes</taxon>
        <taxon>Mycobacteriales</taxon>
        <taxon>Gordoniaceae</taxon>
        <taxon>Gordonia</taxon>
    </lineage>
</organism>
<gene>
    <name evidence="2" type="ORF">SCNU_12085</name>
</gene>
<comment type="caution">
    <text evidence="2">The sequence shown here is derived from an EMBL/GenBank/DDBJ whole genome shotgun (WGS) entry which is preliminary data.</text>
</comment>
<accession>F1YKA0</accession>
<dbReference type="AlphaFoldDB" id="F1YKA0"/>
<keyword evidence="1" id="KW-1133">Transmembrane helix</keyword>
<keyword evidence="1" id="KW-0472">Membrane</keyword>